<proteinExistence type="inferred from homology"/>
<keyword evidence="12" id="KW-0648">Protein biosynthesis</keyword>
<dbReference type="GO" id="GO:0006354">
    <property type="term" value="P:DNA-templated transcription elongation"/>
    <property type="evidence" value="ECO:0007669"/>
    <property type="project" value="TreeGrafter"/>
</dbReference>
<dbReference type="EMBL" id="CP014671">
    <property type="protein sequence ID" value="ANX03322.1"/>
    <property type="molecule type" value="Genomic_DNA"/>
</dbReference>
<dbReference type="Pfam" id="PF01272">
    <property type="entry name" value="GreA_GreB"/>
    <property type="match status" value="1"/>
</dbReference>
<gene>
    <name evidence="8 12" type="primary">greA</name>
    <name evidence="12" type="ORF">PG2T_03355</name>
</gene>
<dbReference type="InterPro" id="IPR023459">
    <property type="entry name" value="Tscrpt_elong_fac_GreA/B_fam"/>
</dbReference>
<dbReference type="NCBIfam" id="NF001261">
    <property type="entry name" value="PRK00226.1-2"/>
    <property type="match status" value="1"/>
</dbReference>
<dbReference type="GO" id="GO:0070063">
    <property type="term" value="F:RNA polymerase binding"/>
    <property type="evidence" value="ECO:0007669"/>
    <property type="project" value="InterPro"/>
</dbReference>
<evidence type="ECO:0000256" key="6">
    <source>
        <dbReference type="ARBA" id="ARBA00024916"/>
    </source>
</evidence>
<dbReference type="SUPFAM" id="SSF46557">
    <property type="entry name" value="GreA transcript cleavage protein, N-terminal domain"/>
    <property type="match status" value="1"/>
</dbReference>
<dbReference type="FunFam" id="3.10.50.30:FF:000001">
    <property type="entry name" value="Transcription elongation factor GreA"/>
    <property type="match status" value="1"/>
</dbReference>
<dbReference type="PROSITE" id="PS00829">
    <property type="entry name" value="GREAB_1"/>
    <property type="match status" value="1"/>
</dbReference>
<evidence type="ECO:0000256" key="5">
    <source>
        <dbReference type="ARBA" id="ARBA00023163"/>
    </source>
</evidence>
<evidence type="ECO:0000259" key="10">
    <source>
        <dbReference type="Pfam" id="PF01272"/>
    </source>
</evidence>
<dbReference type="FunFam" id="1.10.287.180:FF:000001">
    <property type="entry name" value="Transcription elongation factor GreA"/>
    <property type="match status" value="1"/>
</dbReference>
<dbReference type="NCBIfam" id="TIGR01462">
    <property type="entry name" value="greA"/>
    <property type="match status" value="1"/>
</dbReference>
<dbReference type="Proteomes" id="UP000092952">
    <property type="component" value="Chromosome"/>
</dbReference>
<dbReference type="HAMAP" id="MF_00105">
    <property type="entry name" value="GreA_GreB"/>
    <property type="match status" value="1"/>
</dbReference>
<dbReference type="InterPro" id="IPR018151">
    <property type="entry name" value="TF_GreA/GreB_CS"/>
</dbReference>
<keyword evidence="3 8" id="KW-0805">Transcription regulation</keyword>
<evidence type="ECO:0000313" key="12">
    <source>
        <dbReference type="EMBL" id="ANX03322.1"/>
    </source>
</evidence>
<keyword evidence="13" id="KW-1185">Reference proteome</keyword>
<organism evidence="12 13">
    <name type="scientific">Immundisolibacter cernigliae</name>
    <dbReference type="NCBI Taxonomy" id="1810504"/>
    <lineage>
        <taxon>Bacteria</taxon>
        <taxon>Pseudomonadati</taxon>
        <taxon>Pseudomonadota</taxon>
        <taxon>Gammaproteobacteria</taxon>
        <taxon>Immundisolibacterales</taxon>
        <taxon>Immundisolibacteraceae</taxon>
        <taxon>Immundisolibacter</taxon>
    </lineage>
</organism>
<name>A0A1B1YRI1_9GAMM</name>
<dbReference type="RefSeq" id="WP_068802827.1">
    <property type="nucleotide sequence ID" value="NZ_CP014671.1"/>
</dbReference>
<dbReference type="FunCoup" id="A0A1B1YRI1">
    <property type="interactions" value="490"/>
</dbReference>
<dbReference type="NCBIfam" id="NF001263">
    <property type="entry name" value="PRK00226.1-4"/>
    <property type="match status" value="1"/>
</dbReference>
<dbReference type="STRING" id="1810504.PG2T_03355"/>
<dbReference type="InterPro" id="IPR036805">
    <property type="entry name" value="Tscrpt_elong_fac_GreA/B_N_sf"/>
</dbReference>
<dbReference type="KEGG" id="gbi:PG2T_03355"/>
<dbReference type="InterPro" id="IPR028624">
    <property type="entry name" value="Tscrpt_elong_fac_GreA/B"/>
</dbReference>
<reference evidence="13" key="1">
    <citation type="submission" date="2016-03" db="EMBL/GenBank/DDBJ databases">
        <title>Complete genome sequence of Solimmundus cernigliae, representing a novel lineage of polycyclic aromatic hydrocarbon degraders within the Gammaproteobacteria.</title>
        <authorList>
            <person name="Singleton D.R."/>
            <person name="Dickey A.N."/>
            <person name="Scholl E.H."/>
            <person name="Wright F.A."/>
            <person name="Aitken M.D."/>
        </authorList>
    </citation>
    <scope>NUCLEOTIDE SEQUENCE [LARGE SCALE GENOMIC DNA]</scope>
    <source>
        <strain evidence="13">TR3.2</strain>
    </source>
</reference>
<keyword evidence="12" id="KW-0251">Elongation factor</keyword>
<comment type="similarity">
    <text evidence="1 8 9">Belongs to the GreA/GreB family.</text>
</comment>
<dbReference type="PANTHER" id="PTHR30437">
    <property type="entry name" value="TRANSCRIPTION ELONGATION FACTOR GREA"/>
    <property type="match status" value="1"/>
</dbReference>
<dbReference type="GO" id="GO:0003677">
    <property type="term" value="F:DNA binding"/>
    <property type="evidence" value="ECO:0007669"/>
    <property type="project" value="UniProtKB-UniRule"/>
</dbReference>
<evidence type="ECO:0000256" key="2">
    <source>
        <dbReference type="ARBA" id="ARBA00013729"/>
    </source>
</evidence>
<evidence type="ECO:0000256" key="4">
    <source>
        <dbReference type="ARBA" id="ARBA00023125"/>
    </source>
</evidence>
<dbReference type="GO" id="GO:0032784">
    <property type="term" value="P:regulation of DNA-templated transcription elongation"/>
    <property type="evidence" value="ECO:0007669"/>
    <property type="project" value="UniProtKB-UniRule"/>
</dbReference>
<evidence type="ECO:0000256" key="9">
    <source>
        <dbReference type="RuleBase" id="RU000556"/>
    </source>
</evidence>
<dbReference type="Gene3D" id="3.10.50.30">
    <property type="entry name" value="Transcription elongation factor, GreA/GreB, C-terminal domain"/>
    <property type="match status" value="1"/>
</dbReference>
<evidence type="ECO:0000259" key="11">
    <source>
        <dbReference type="Pfam" id="PF03449"/>
    </source>
</evidence>
<dbReference type="InterPro" id="IPR022691">
    <property type="entry name" value="Tscrpt_elong_fac_GreA/B_N"/>
</dbReference>
<dbReference type="OrthoDB" id="9808774at2"/>
<dbReference type="PANTHER" id="PTHR30437:SF4">
    <property type="entry name" value="TRANSCRIPTION ELONGATION FACTOR GREA"/>
    <property type="match status" value="1"/>
</dbReference>
<dbReference type="Pfam" id="PF03449">
    <property type="entry name" value="GreA_GreB_N"/>
    <property type="match status" value="1"/>
</dbReference>
<dbReference type="InterPro" id="IPR036953">
    <property type="entry name" value="GreA/GreB_C_sf"/>
</dbReference>
<accession>A0A1B1YRI1</accession>
<dbReference type="SUPFAM" id="SSF54534">
    <property type="entry name" value="FKBP-like"/>
    <property type="match status" value="1"/>
</dbReference>
<dbReference type="InterPro" id="IPR001437">
    <property type="entry name" value="Tscrpt_elong_fac_GreA/B_C"/>
</dbReference>
<keyword evidence="5 8" id="KW-0804">Transcription</keyword>
<feature type="domain" description="Transcription elongation factor GreA/GreB N-terminal" evidence="11">
    <location>
        <begin position="5"/>
        <end position="74"/>
    </location>
</feature>
<feature type="domain" description="Transcription elongation factor GreA/GreB C-terminal" evidence="10">
    <location>
        <begin position="84"/>
        <end position="157"/>
    </location>
</feature>
<evidence type="ECO:0000256" key="1">
    <source>
        <dbReference type="ARBA" id="ARBA00008213"/>
    </source>
</evidence>
<dbReference type="Gene3D" id="1.10.287.180">
    <property type="entry name" value="Transcription elongation factor, GreA/GreB, N-terminal domain"/>
    <property type="match status" value="1"/>
</dbReference>
<dbReference type="AlphaFoldDB" id="A0A1B1YRI1"/>
<dbReference type="InParanoid" id="A0A1B1YRI1"/>
<dbReference type="GO" id="GO:0003746">
    <property type="term" value="F:translation elongation factor activity"/>
    <property type="evidence" value="ECO:0007669"/>
    <property type="project" value="UniProtKB-KW"/>
</dbReference>
<sequence length="158" mass="17265">MIREPLTARGAEQLRRELEDLKSVQRPRVIAAIAEARAHGDLKENAEYHAAKDQQGFIEGRISEIEDRLGRAEVIDPARLAAGGKVVFGATVKLVNVDTDEEVTYQVVGMDEADIKQGRVSFRAPLARAMIGREAGDQVLVPAPGGEQAYEILAVDYI</sequence>
<dbReference type="PIRSF" id="PIRSF006092">
    <property type="entry name" value="GreA_GreB"/>
    <property type="match status" value="1"/>
</dbReference>
<dbReference type="InterPro" id="IPR006359">
    <property type="entry name" value="Tscrpt_elong_fac_GreA"/>
</dbReference>
<evidence type="ECO:0000256" key="7">
    <source>
        <dbReference type="ARBA" id="ARBA00030776"/>
    </source>
</evidence>
<keyword evidence="4 8" id="KW-0238">DNA-binding</keyword>
<evidence type="ECO:0000256" key="8">
    <source>
        <dbReference type="HAMAP-Rule" id="MF_00105"/>
    </source>
</evidence>
<dbReference type="NCBIfam" id="NF001264">
    <property type="entry name" value="PRK00226.1-5"/>
    <property type="match status" value="1"/>
</dbReference>
<comment type="function">
    <text evidence="6 8 9">Necessary for efficient RNA polymerase transcription elongation past template-encoded arresting sites. The arresting sites in DNA have the property of trapping a certain fraction of elongating RNA polymerases that pass through, resulting in locked ternary complexes. Cleavage of the nascent transcript by cleavage factors such as GreA or GreB allows the resumption of elongation from the new 3'terminus. GreA releases sequences of 2 to 3 nucleotides.</text>
</comment>
<evidence type="ECO:0000313" key="13">
    <source>
        <dbReference type="Proteomes" id="UP000092952"/>
    </source>
</evidence>
<protein>
    <recommendedName>
        <fullName evidence="2 8">Transcription elongation factor GreA</fullName>
    </recommendedName>
    <alternativeName>
        <fullName evidence="7 8">Transcript cleavage factor GreA</fullName>
    </alternativeName>
</protein>
<evidence type="ECO:0000256" key="3">
    <source>
        <dbReference type="ARBA" id="ARBA00023015"/>
    </source>
</evidence>